<gene>
    <name evidence="2" type="ORF">MGR_3171</name>
</gene>
<dbReference type="Pfam" id="PF00856">
    <property type="entry name" value="SET"/>
    <property type="match status" value="1"/>
</dbReference>
<proteinExistence type="predicted"/>
<dbReference type="InterPro" id="IPR001214">
    <property type="entry name" value="SET_dom"/>
</dbReference>
<dbReference type="Gene3D" id="2.170.270.10">
    <property type="entry name" value="SET domain"/>
    <property type="match status" value="1"/>
</dbReference>
<evidence type="ECO:0000259" key="1">
    <source>
        <dbReference type="PROSITE" id="PS50280"/>
    </source>
</evidence>
<dbReference type="SUPFAM" id="SSF82199">
    <property type="entry name" value="SET domain"/>
    <property type="match status" value="1"/>
</dbReference>
<sequence>MSWTDLDLVEVRAVAGESGVFARRDIAGGTVVGVFDGAAQVFDLAADGLVDWRGQDGSMSIHLRLTDGKLYAIMPQAGVEISGIDFINHSCKANCRADAGVLVVETIRAIEAGEQLTINYHDMDLIKLGRPCWCEGIDDGQRCIL</sequence>
<dbReference type="PROSITE" id="PS50280">
    <property type="entry name" value="SET"/>
    <property type="match status" value="1"/>
</dbReference>
<feature type="domain" description="SET" evidence="1">
    <location>
        <begin position="1"/>
        <end position="121"/>
    </location>
</feature>
<protein>
    <recommendedName>
        <fullName evidence="1">SET domain-containing protein</fullName>
    </recommendedName>
</protein>
<name>A4U0N7_9PROT</name>
<dbReference type="RefSeq" id="WP_024078744.1">
    <property type="nucleotide sequence ID" value="NZ_CP027527.1"/>
</dbReference>
<dbReference type="InterPro" id="IPR046341">
    <property type="entry name" value="SET_dom_sf"/>
</dbReference>
<reference evidence="2" key="1">
    <citation type="journal article" date="2007" name="J. Bacteriol.">
        <title>Comparative genome analysis of four magnetotactic bacteria reveals a complex set of group-specific genes implicated in magnetosome biomineralization and function.</title>
        <authorList>
            <person name="Richter M."/>
            <person name="Kube M."/>
            <person name="Bazylinski D.A."/>
            <person name="Lombardot T."/>
            <person name="Gloeckner F.O."/>
            <person name="Reinhardt R."/>
            <person name="Schueler D."/>
        </authorList>
    </citation>
    <scope>NUCLEOTIDE SEQUENCE</scope>
    <source>
        <strain evidence="2">MSR-1</strain>
    </source>
</reference>
<dbReference type="EMBL" id="CU459003">
    <property type="protein sequence ID" value="CAM76444.1"/>
    <property type="molecule type" value="Genomic_DNA"/>
</dbReference>
<accession>A4U0N7</accession>
<dbReference type="AlphaFoldDB" id="A4U0N7"/>
<organism evidence="2">
    <name type="scientific">Magnetospirillum gryphiswaldense</name>
    <dbReference type="NCBI Taxonomy" id="55518"/>
    <lineage>
        <taxon>Bacteria</taxon>
        <taxon>Pseudomonadati</taxon>
        <taxon>Pseudomonadota</taxon>
        <taxon>Alphaproteobacteria</taxon>
        <taxon>Rhodospirillales</taxon>
        <taxon>Rhodospirillaceae</taxon>
        <taxon>Magnetospirillum</taxon>
    </lineage>
</organism>
<evidence type="ECO:0000313" key="2">
    <source>
        <dbReference type="EMBL" id="CAM76444.1"/>
    </source>
</evidence>